<name>F8PVR5_SERL3</name>
<dbReference type="HOGENOM" id="CLU_2528860_0_0_1"/>
<evidence type="ECO:0000313" key="3">
    <source>
        <dbReference type="Proteomes" id="UP000008063"/>
    </source>
</evidence>
<evidence type="ECO:0000313" key="2">
    <source>
        <dbReference type="EMBL" id="EGO00199.1"/>
    </source>
</evidence>
<gene>
    <name evidence="2" type="ORF">SERLA73DRAFT_180661</name>
</gene>
<keyword evidence="3" id="KW-1185">Reference proteome</keyword>
<reference evidence="3" key="1">
    <citation type="journal article" date="2011" name="Science">
        <title>The plant cell wall-decomposing machinery underlies the functional diversity of forest fungi.</title>
        <authorList>
            <person name="Eastwood D.C."/>
            <person name="Floudas D."/>
            <person name="Binder M."/>
            <person name="Majcherczyk A."/>
            <person name="Schneider P."/>
            <person name="Aerts A."/>
            <person name="Asiegbu F.O."/>
            <person name="Baker S.E."/>
            <person name="Barry K."/>
            <person name="Bendiksby M."/>
            <person name="Blumentritt M."/>
            <person name="Coutinho P.M."/>
            <person name="Cullen D."/>
            <person name="de Vries R.P."/>
            <person name="Gathman A."/>
            <person name="Goodell B."/>
            <person name="Henrissat B."/>
            <person name="Ihrmark K."/>
            <person name="Kauserud H."/>
            <person name="Kohler A."/>
            <person name="LaButti K."/>
            <person name="Lapidus A."/>
            <person name="Lavin J.L."/>
            <person name="Lee Y.-H."/>
            <person name="Lindquist E."/>
            <person name="Lilly W."/>
            <person name="Lucas S."/>
            <person name="Morin E."/>
            <person name="Murat C."/>
            <person name="Oguiza J.A."/>
            <person name="Park J."/>
            <person name="Pisabarro A.G."/>
            <person name="Riley R."/>
            <person name="Rosling A."/>
            <person name="Salamov A."/>
            <person name="Schmidt O."/>
            <person name="Schmutz J."/>
            <person name="Skrede I."/>
            <person name="Stenlid J."/>
            <person name="Wiebenga A."/>
            <person name="Xie X."/>
            <person name="Kuees U."/>
            <person name="Hibbett D.S."/>
            <person name="Hoffmeister D."/>
            <person name="Hoegberg N."/>
            <person name="Martin F."/>
            <person name="Grigoriev I.V."/>
            <person name="Watkinson S.C."/>
        </authorList>
    </citation>
    <scope>NUCLEOTIDE SEQUENCE [LARGE SCALE GENOMIC DNA]</scope>
    <source>
        <strain evidence="3">strain S7.3</strain>
    </source>
</reference>
<protein>
    <submittedName>
        <fullName evidence="2">Uncharacterized protein</fullName>
    </submittedName>
</protein>
<accession>F8PVR5</accession>
<dbReference type="AlphaFoldDB" id="F8PVR5"/>
<organism evidence="3">
    <name type="scientific">Serpula lacrymans var. lacrymans (strain S7.3)</name>
    <name type="common">Dry rot fungus</name>
    <dbReference type="NCBI Taxonomy" id="936435"/>
    <lineage>
        <taxon>Eukaryota</taxon>
        <taxon>Fungi</taxon>
        <taxon>Dikarya</taxon>
        <taxon>Basidiomycota</taxon>
        <taxon>Agaricomycotina</taxon>
        <taxon>Agaricomycetes</taxon>
        <taxon>Agaricomycetidae</taxon>
        <taxon>Boletales</taxon>
        <taxon>Coniophorineae</taxon>
        <taxon>Serpulaceae</taxon>
        <taxon>Serpula</taxon>
    </lineage>
</organism>
<feature type="region of interest" description="Disordered" evidence="1">
    <location>
        <begin position="1"/>
        <end position="28"/>
    </location>
</feature>
<dbReference type="Proteomes" id="UP000008063">
    <property type="component" value="Unassembled WGS sequence"/>
</dbReference>
<sequence>MLSSHECHWNDGSGDRDPHGAGGGEASMAFSEVPVEHWRAKIAANVQEIGDGIPASNGRLLVHVDRRVRRGRRDNSVEMRKEGW</sequence>
<feature type="compositionally biased region" description="Basic and acidic residues" evidence="1">
    <location>
        <begin position="1"/>
        <end position="19"/>
    </location>
</feature>
<dbReference type="InParanoid" id="F8PVR5"/>
<dbReference type="EMBL" id="GL945479">
    <property type="protein sequence ID" value="EGO00199.1"/>
    <property type="molecule type" value="Genomic_DNA"/>
</dbReference>
<proteinExistence type="predicted"/>
<evidence type="ECO:0000256" key="1">
    <source>
        <dbReference type="SAM" id="MobiDB-lite"/>
    </source>
</evidence>